<feature type="chain" id="PRO_5035933984" evidence="1">
    <location>
        <begin position="18"/>
        <end position="33"/>
    </location>
</feature>
<evidence type="ECO:0000313" key="3">
    <source>
        <dbReference type="Proteomes" id="UP000822688"/>
    </source>
</evidence>
<evidence type="ECO:0000313" key="2">
    <source>
        <dbReference type="EMBL" id="KAG0572377.1"/>
    </source>
</evidence>
<proteinExistence type="predicted"/>
<evidence type="ECO:0000256" key="1">
    <source>
        <dbReference type="SAM" id="SignalP"/>
    </source>
</evidence>
<protein>
    <submittedName>
        <fullName evidence="2">Uncharacterized protein</fullName>
    </submittedName>
</protein>
<comment type="caution">
    <text evidence="2">The sequence shown here is derived from an EMBL/GenBank/DDBJ whole genome shotgun (WGS) entry which is preliminary data.</text>
</comment>
<dbReference type="EMBL" id="CM026426">
    <property type="protein sequence ID" value="KAG0572377.1"/>
    <property type="molecule type" value="Genomic_DNA"/>
</dbReference>
<name>A0A8T0HNI9_CERPU</name>
<sequence>MVGFLLVVMILATSTKPSSIIPSTMSSRYCCRL</sequence>
<organism evidence="2 3">
    <name type="scientific">Ceratodon purpureus</name>
    <name type="common">Fire moss</name>
    <name type="synonym">Dicranum purpureum</name>
    <dbReference type="NCBI Taxonomy" id="3225"/>
    <lineage>
        <taxon>Eukaryota</taxon>
        <taxon>Viridiplantae</taxon>
        <taxon>Streptophyta</taxon>
        <taxon>Embryophyta</taxon>
        <taxon>Bryophyta</taxon>
        <taxon>Bryophytina</taxon>
        <taxon>Bryopsida</taxon>
        <taxon>Dicranidae</taxon>
        <taxon>Pseudoditrichales</taxon>
        <taxon>Ditrichaceae</taxon>
        <taxon>Ceratodon</taxon>
    </lineage>
</organism>
<dbReference type="Proteomes" id="UP000822688">
    <property type="component" value="Chromosome V"/>
</dbReference>
<accession>A0A8T0HNI9</accession>
<keyword evidence="1" id="KW-0732">Signal</keyword>
<keyword evidence="3" id="KW-1185">Reference proteome</keyword>
<reference evidence="2" key="1">
    <citation type="submission" date="2020-06" db="EMBL/GenBank/DDBJ databases">
        <title>WGS assembly of Ceratodon purpureus strain R40.</title>
        <authorList>
            <person name="Carey S.B."/>
            <person name="Jenkins J."/>
            <person name="Shu S."/>
            <person name="Lovell J.T."/>
            <person name="Sreedasyam A."/>
            <person name="Maumus F."/>
            <person name="Tiley G.P."/>
            <person name="Fernandez-Pozo N."/>
            <person name="Barry K."/>
            <person name="Chen C."/>
            <person name="Wang M."/>
            <person name="Lipzen A."/>
            <person name="Daum C."/>
            <person name="Saski C.A."/>
            <person name="Payton A.C."/>
            <person name="Mcbreen J.C."/>
            <person name="Conrad R.E."/>
            <person name="Kollar L.M."/>
            <person name="Olsson S."/>
            <person name="Huttunen S."/>
            <person name="Landis J.B."/>
            <person name="Wickett N.J."/>
            <person name="Johnson M.G."/>
            <person name="Rensing S.A."/>
            <person name="Grimwood J."/>
            <person name="Schmutz J."/>
            <person name="Mcdaniel S.F."/>
        </authorList>
    </citation>
    <scope>NUCLEOTIDE SEQUENCE</scope>
    <source>
        <strain evidence="2">R40</strain>
    </source>
</reference>
<dbReference type="AlphaFoldDB" id="A0A8T0HNI9"/>
<feature type="signal peptide" evidence="1">
    <location>
        <begin position="1"/>
        <end position="17"/>
    </location>
</feature>
<gene>
    <name evidence="2" type="ORF">KC19_VG090300</name>
</gene>